<dbReference type="PROSITE" id="PS50234">
    <property type="entry name" value="VWFA"/>
    <property type="match status" value="1"/>
</dbReference>
<dbReference type="PANTHER" id="PTHR10579:SF43">
    <property type="entry name" value="ZINC FINGER (C3HC4-TYPE RING FINGER) FAMILY PROTEIN"/>
    <property type="match status" value="1"/>
</dbReference>
<name>A0A1W6MQ73_9HYPH</name>
<dbReference type="SMART" id="SM00327">
    <property type="entry name" value="VWA"/>
    <property type="match status" value="1"/>
</dbReference>
<reference evidence="4 5" key="1">
    <citation type="submission" date="2017-02" db="EMBL/GenBank/DDBJ databases">
        <authorList>
            <person name="Peterson S.W."/>
        </authorList>
    </citation>
    <scope>NUCLEOTIDE SEQUENCE [LARGE SCALE GENOMIC DNA]</scope>
    <source>
        <strain evidence="4 5">S285</strain>
    </source>
</reference>
<dbReference type="Pfam" id="PF00092">
    <property type="entry name" value="VWA"/>
    <property type="match status" value="1"/>
</dbReference>
<feature type="region of interest" description="Disordered" evidence="1">
    <location>
        <begin position="37"/>
        <end position="62"/>
    </location>
</feature>
<dbReference type="STRING" id="655015.B1812_00145"/>
<dbReference type="OrthoDB" id="9805121at2"/>
<evidence type="ECO:0000313" key="4">
    <source>
        <dbReference type="EMBL" id="ARN79737.1"/>
    </source>
</evidence>
<feature type="compositionally biased region" description="Basic and acidic residues" evidence="1">
    <location>
        <begin position="161"/>
        <end position="171"/>
    </location>
</feature>
<gene>
    <name evidence="4" type="ORF">B1812_00145</name>
</gene>
<accession>A0A1W6MQ73</accession>
<dbReference type="Gene3D" id="3.40.50.410">
    <property type="entry name" value="von Willebrand factor, type A domain"/>
    <property type="match status" value="1"/>
</dbReference>
<keyword evidence="5" id="KW-1185">Reference proteome</keyword>
<dbReference type="Proteomes" id="UP000193978">
    <property type="component" value="Chromosome"/>
</dbReference>
<dbReference type="Pfam" id="PF12034">
    <property type="entry name" value="YfbK_C"/>
    <property type="match status" value="1"/>
</dbReference>
<dbReference type="InterPro" id="IPR021908">
    <property type="entry name" value="YfbK_C"/>
</dbReference>
<dbReference type="InterPro" id="IPR051266">
    <property type="entry name" value="CLCR"/>
</dbReference>
<evidence type="ECO:0000259" key="3">
    <source>
        <dbReference type="PROSITE" id="PS50234"/>
    </source>
</evidence>
<dbReference type="CDD" id="cd01465">
    <property type="entry name" value="vWA_subgroup"/>
    <property type="match status" value="1"/>
</dbReference>
<keyword evidence="2" id="KW-1133">Transmembrane helix</keyword>
<proteinExistence type="predicted"/>
<feature type="domain" description="VWFA" evidence="3">
    <location>
        <begin position="333"/>
        <end position="511"/>
    </location>
</feature>
<dbReference type="InterPro" id="IPR022156">
    <property type="entry name" value="Uncharacterised_YfbK_N"/>
</dbReference>
<keyword evidence="2" id="KW-0472">Membrane</keyword>
<dbReference type="KEGG" id="mbry:B1812_00145"/>
<dbReference type="RefSeq" id="WP_085769782.1">
    <property type="nucleotide sequence ID" value="NZ_AP027149.1"/>
</dbReference>
<feature type="compositionally biased region" description="Low complexity" evidence="1">
    <location>
        <begin position="173"/>
        <end position="187"/>
    </location>
</feature>
<evidence type="ECO:0000256" key="2">
    <source>
        <dbReference type="SAM" id="Phobius"/>
    </source>
</evidence>
<evidence type="ECO:0000256" key="1">
    <source>
        <dbReference type="SAM" id="MobiDB-lite"/>
    </source>
</evidence>
<keyword evidence="2" id="KW-0812">Transmembrane</keyword>
<sequence length="695" mass="74517">MSDDKLERLQHAPPAAREAAKRAALAAALEAFDAAAAKKDWDATQGTRAQPRLRNASTRKEGGQPMRILARFNPALAASLAATLLVAPGALFYLQRQASAPAQMARLAEESASGRAMDMPVKQAPPVAPSPGAESLPTPPVALSRLARGPQPLTAEGGDVLARRGTREQSRRPAPAAPVAQVAAVQPTPLAGPEARRAPIAQAASPRGEGDADAVARGRLQKKSRDKFSQKEPSPVKSVAAEPVSTFSLAVDTASYAFARRMVNAGRLPPKDSVRAEEFINYFPYAYPQPESAATPFKPTVTITPSPWNPQNRLVHVAVQGYALHSAQRPRANLVLLMDVSGSMTPEDRLPLVKNAMRLLVEELQPDDTIGVVTYASGSGVALEPTKVAEKEKILAAIAGLGADGSTAGAQGIIDAYRLAEAHFDKNAVNRIILSTDGDFNVGVTDPRELQAFVERKRKSGIFLSILGVGQDNYNDALMQKLAQHGNGVAAYVDTLNEARKVLVEQASSTLFPIAKDVKVQMEWNPARVSEYRLIGYETRNLRREDFNNDEVAASAIGSGLTVTAIYEVTPAGAEKLNDELRYGKKTEPRAAETGSGEWGFLKLRYKLPKEDASRLIALPIEDSMAKKSLSEASDDVRFSIAAVAYAQLLEGAPYLKGYGYDDVAALAQGAKGEDRFGYRAEFVNLVRLAKSAQP</sequence>
<feature type="transmembrane region" description="Helical" evidence="2">
    <location>
        <begin position="75"/>
        <end position="94"/>
    </location>
</feature>
<dbReference type="InterPro" id="IPR036465">
    <property type="entry name" value="vWFA_dom_sf"/>
</dbReference>
<dbReference type="EMBL" id="CP019948">
    <property type="protein sequence ID" value="ARN79737.1"/>
    <property type="molecule type" value="Genomic_DNA"/>
</dbReference>
<dbReference type="InterPro" id="IPR002035">
    <property type="entry name" value="VWF_A"/>
</dbReference>
<dbReference type="PANTHER" id="PTHR10579">
    <property type="entry name" value="CALCIUM-ACTIVATED CHLORIDE CHANNEL REGULATOR"/>
    <property type="match status" value="1"/>
</dbReference>
<dbReference type="SUPFAM" id="SSF53300">
    <property type="entry name" value="vWA-like"/>
    <property type="match status" value="1"/>
</dbReference>
<feature type="region of interest" description="Disordered" evidence="1">
    <location>
        <begin position="147"/>
        <end position="236"/>
    </location>
</feature>
<protein>
    <recommendedName>
        <fullName evidence="3">VWFA domain-containing protein</fullName>
    </recommendedName>
</protein>
<dbReference type="AlphaFoldDB" id="A0A1W6MQ73"/>
<organism evidence="4 5">
    <name type="scientific">Methylocystis bryophila</name>
    <dbReference type="NCBI Taxonomy" id="655015"/>
    <lineage>
        <taxon>Bacteria</taxon>
        <taxon>Pseudomonadati</taxon>
        <taxon>Pseudomonadota</taxon>
        <taxon>Alphaproteobacteria</taxon>
        <taxon>Hyphomicrobiales</taxon>
        <taxon>Methylocystaceae</taxon>
        <taxon>Methylocystis</taxon>
    </lineage>
</organism>
<dbReference type="Pfam" id="PF12450">
    <property type="entry name" value="vWF_A"/>
    <property type="match status" value="1"/>
</dbReference>
<evidence type="ECO:0000313" key="5">
    <source>
        <dbReference type="Proteomes" id="UP000193978"/>
    </source>
</evidence>